<dbReference type="PANTHER" id="PTHR40940:SF1">
    <property type="entry name" value="PROTEIN BATD"/>
    <property type="match status" value="1"/>
</dbReference>
<evidence type="ECO:0000313" key="4">
    <source>
        <dbReference type="Proteomes" id="UP000054858"/>
    </source>
</evidence>
<keyword evidence="1" id="KW-0472">Membrane</keyword>
<dbReference type="Pfam" id="PF13584">
    <property type="entry name" value="BatD"/>
    <property type="match status" value="1"/>
</dbReference>
<dbReference type="PATRIC" id="fig|29423.5.peg.1178"/>
<proteinExistence type="predicted"/>
<dbReference type="InterPro" id="IPR025738">
    <property type="entry name" value="BatD"/>
</dbReference>
<organism evidence="3 4">
    <name type="scientific">Legionella oakridgensis</name>
    <dbReference type="NCBI Taxonomy" id="29423"/>
    <lineage>
        <taxon>Bacteria</taxon>
        <taxon>Pseudomonadati</taxon>
        <taxon>Pseudomonadota</taxon>
        <taxon>Gammaproteobacteria</taxon>
        <taxon>Legionellales</taxon>
        <taxon>Legionellaceae</taxon>
        <taxon>Legionella</taxon>
    </lineage>
</organism>
<dbReference type="EMBL" id="LNYP01000023">
    <property type="protein sequence ID" value="KTD39004.1"/>
    <property type="molecule type" value="Genomic_DNA"/>
</dbReference>
<dbReference type="PANTHER" id="PTHR40940">
    <property type="entry name" value="PROTEIN BATD-RELATED"/>
    <property type="match status" value="1"/>
</dbReference>
<name>A0A0W0X354_9GAMM</name>
<feature type="domain" description="DUF7939" evidence="2">
    <location>
        <begin position="449"/>
        <end position="532"/>
    </location>
</feature>
<evidence type="ECO:0000313" key="3">
    <source>
        <dbReference type="EMBL" id="KTD39004.1"/>
    </source>
</evidence>
<gene>
    <name evidence="3" type="ORF">Loak_1125</name>
</gene>
<reference evidence="3 4" key="1">
    <citation type="submission" date="2015-11" db="EMBL/GenBank/DDBJ databases">
        <title>Genomic analysis of 38 Legionella species identifies large and diverse effector repertoires.</title>
        <authorList>
            <person name="Burstein D."/>
            <person name="Amaro F."/>
            <person name="Zusman T."/>
            <person name="Lifshitz Z."/>
            <person name="Cohen O."/>
            <person name="Gilbert J.A."/>
            <person name="Pupko T."/>
            <person name="Shuman H.A."/>
            <person name="Segal G."/>
        </authorList>
    </citation>
    <scope>NUCLEOTIDE SEQUENCE [LARGE SCALE GENOMIC DNA]</scope>
    <source>
        <strain evidence="3 4">Oak Ridge-10</strain>
    </source>
</reference>
<comment type="caution">
    <text evidence="3">The sequence shown here is derived from an EMBL/GenBank/DDBJ whole genome shotgun (WGS) entry which is preliminary data.</text>
</comment>
<accession>A0A0W0X354</accession>
<feature type="transmembrane region" description="Helical" evidence="1">
    <location>
        <begin position="414"/>
        <end position="435"/>
    </location>
</feature>
<evidence type="ECO:0000256" key="1">
    <source>
        <dbReference type="SAM" id="Phobius"/>
    </source>
</evidence>
<keyword evidence="1" id="KW-1133">Transmembrane helix</keyword>
<evidence type="ECO:0000259" key="2">
    <source>
        <dbReference type="Pfam" id="PF25607"/>
    </source>
</evidence>
<keyword evidence="1" id="KW-0812">Transmembrane</keyword>
<dbReference type="Pfam" id="PF25607">
    <property type="entry name" value="DUF7939"/>
    <property type="match status" value="1"/>
</dbReference>
<protein>
    <submittedName>
        <fullName evidence="3">KQDN repeat-containing protein</fullName>
    </submittedName>
</protein>
<dbReference type="Proteomes" id="UP000054858">
    <property type="component" value="Unassembled WGS sequence"/>
</dbReference>
<dbReference type="RefSeq" id="WP_035895791.1">
    <property type="nucleotide sequence ID" value="NZ_KV441804.1"/>
</dbReference>
<sequence length="549" mass="61852">MKKFLSLIFIGCIWPVMVLAAITVQVEPGKVQMGDTIQLILTTDDAQSGGVPDLTPLQKDFRIVGTERSMNYTFINGQSQSSSRWTVLLIAKKSGILPIPALQIGREQSPATQVEVTNEPTTSFDTGSQASVQDEVMLKTEVNENNPYISQQVIYTVRLYNSGRLLDAEYQPPKAENALLIALGDADRYQTVENGRTYVIEEQRYAVFPQKSGTVKIIGPSFHALSYDTVPRQINKRSKITTLSVKPIPPAFNNKIWLPAKQVKLSEQYDNSAAVLSQGDTLVRTVTLQAVAVPGQLLPALDFSGNQFSVYPEKPDADNIIRQQELIGKTTTKVTYLLNKSGHITIPRVELPWFNIVTGKAEVAVLPERTITVEAKQQAVLQTMSSQPTSTDSKDLPVQKKVQFTAETVKSFDMAWWLAGGFAAAWVITLIIWWYRSNQMPHSNSKRLVLKRLQKACMDNNPYEARDALLHWATLQWPEFEMLNLNDLTKRLHDSQFKRQLHLLSQLLYSQDKKIPWQGKELWQCIVRFKKAKPFKNNKTGDLPPINPL</sequence>
<dbReference type="InterPro" id="IPR057699">
    <property type="entry name" value="DUF7939"/>
</dbReference>
<dbReference type="AlphaFoldDB" id="A0A0W0X354"/>